<dbReference type="Pfam" id="PF11068">
    <property type="entry name" value="YlqD"/>
    <property type="match status" value="1"/>
</dbReference>
<name>A0A1D2YXF0_9BACI</name>
<dbReference type="OrthoDB" id="2375961at2"/>
<keyword evidence="3" id="KW-1185">Reference proteome</keyword>
<evidence type="ECO:0000313" key="2">
    <source>
        <dbReference type="EMBL" id="OEG00374.1"/>
    </source>
</evidence>
<evidence type="ECO:0000256" key="1">
    <source>
        <dbReference type="SAM" id="Coils"/>
    </source>
</evidence>
<dbReference type="AlphaFoldDB" id="A0A1D2YXF0"/>
<reference evidence="2 3" key="1">
    <citation type="submission" date="2016-09" db="EMBL/GenBank/DDBJ databases">
        <title>Draft genome sequence for the type strain of Vulcanibacillus modesticaldus BR, a strictly anaerobic, moderately thermophilic, and nitrate-reducing bacterium from deep sea-hydrothermal vents of the Mid-Atlantic Ridge.</title>
        <authorList>
            <person name="Abin C.A."/>
            <person name="Hollibaugh J.T."/>
        </authorList>
    </citation>
    <scope>NUCLEOTIDE SEQUENCE [LARGE SCALE GENOMIC DNA]</scope>
    <source>
        <strain evidence="2 3">BR</strain>
    </source>
</reference>
<gene>
    <name evidence="2" type="ORF">BHF71_00245</name>
</gene>
<dbReference type="Gene3D" id="6.10.140.1110">
    <property type="match status" value="1"/>
</dbReference>
<proteinExistence type="predicted"/>
<dbReference type="EMBL" id="MIJF01000001">
    <property type="protein sequence ID" value="OEG00374.1"/>
    <property type="molecule type" value="Genomic_DNA"/>
</dbReference>
<dbReference type="Proteomes" id="UP000243739">
    <property type="component" value="Unassembled WGS sequence"/>
</dbReference>
<dbReference type="STRING" id="337097.BHF71_00245"/>
<sequence>MMKIKVPIPVKMVVTNNYKANMIVEIEKSIKQIKIELEQLQFQQKKLLSEAKKKGNEAVRIVQERIGYEHQRRKEKLDKLVIQLEQVERLKEGEEIFYSTVESEIEIKVGDSWDEINRFSEIVVKDGVIIDIRGKGV</sequence>
<protein>
    <recommendedName>
        <fullName evidence="4">16S rRNA processing protein RimM</fullName>
    </recommendedName>
</protein>
<keyword evidence="1" id="KW-0175">Coiled coil</keyword>
<feature type="coiled-coil region" evidence="1">
    <location>
        <begin position="23"/>
        <end position="90"/>
    </location>
</feature>
<comment type="caution">
    <text evidence="2">The sequence shown here is derived from an EMBL/GenBank/DDBJ whole genome shotgun (WGS) entry which is preliminary data.</text>
</comment>
<accession>A0A1D2YXF0</accession>
<evidence type="ECO:0000313" key="3">
    <source>
        <dbReference type="Proteomes" id="UP000243739"/>
    </source>
</evidence>
<organism evidence="2 3">
    <name type="scientific">Vulcanibacillus modesticaldus</name>
    <dbReference type="NCBI Taxonomy" id="337097"/>
    <lineage>
        <taxon>Bacteria</taxon>
        <taxon>Bacillati</taxon>
        <taxon>Bacillota</taxon>
        <taxon>Bacilli</taxon>
        <taxon>Bacillales</taxon>
        <taxon>Bacillaceae</taxon>
        <taxon>Vulcanibacillus</taxon>
    </lineage>
</organism>
<evidence type="ECO:0008006" key="4">
    <source>
        <dbReference type="Google" id="ProtNLM"/>
    </source>
</evidence>
<dbReference type="InterPro" id="IPR021297">
    <property type="entry name" value="YlqD"/>
</dbReference>